<dbReference type="AlphaFoldDB" id="A0A2R5G6A5"/>
<dbReference type="InterPro" id="IPR045196">
    <property type="entry name" value="IF2/IF5"/>
</dbReference>
<feature type="domain" description="W2" evidence="7">
    <location>
        <begin position="250"/>
        <end position="425"/>
    </location>
</feature>
<evidence type="ECO:0000313" key="8">
    <source>
        <dbReference type="EMBL" id="GBG26576.1"/>
    </source>
</evidence>
<feature type="compositionally biased region" description="Low complexity" evidence="6">
    <location>
        <begin position="441"/>
        <end position="457"/>
    </location>
</feature>
<dbReference type="GO" id="GO:0005829">
    <property type="term" value="C:cytosol"/>
    <property type="evidence" value="ECO:0007669"/>
    <property type="project" value="TreeGrafter"/>
</dbReference>
<evidence type="ECO:0000256" key="2">
    <source>
        <dbReference type="ARBA" id="ARBA00022540"/>
    </source>
</evidence>
<dbReference type="GO" id="GO:0005525">
    <property type="term" value="F:GTP binding"/>
    <property type="evidence" value="ECO:0007669"/>
    <property type="project" value="UniProtKB-KW"/>
</dbReference>
<comment type="similarity">
    <text evidence="1">Belongs to the eIF-2-beta/eIF-5 family.</text>
</comment>
<dbReference type="PANTHER" id="PTHR23001">
    <property type="entry name" value="EUKARYOTIC TRANSLATION INITIATION FACTOR"/>
    <property type="match status" value="1"/>
</dbReference>
<evidence type="ECO:0000256" key="3">
    <source>
        <dbReference type="ARBA" id="ARBA00022741"/>
    </source>
</evidence>
<feature type="compositionally biased region" description="Low complexity" evidence="6">
    <location>
        <begin position="223"/>
        <end position="233"/>
    </location>
</feature>
<feature type="compositionally biased region" description="Acidic residues" evidence="6">
    <location>
        <begin position="476"/>
        <end position="492"/>
    </location>
</feature>
<gene>
    <name evidence="8" type="ORF">FCC1311_027972</name>
</gene>
<feature type="region of interest" description="Disordered" evidence="6">
    <location>
        <begin position="152"/>
        <end position="246"/>
    </location>
</feature>
<dbReference type="SUPFAM" id="SSF100966">
    <property type="entry name" value="Translation initiation factor 2 beta, aIF2beta, N-terminal domain"/>
    <property type="match status" value="1"/>
</dbReference>
<protein>
    <submittedName>
        <fullName evidence="8">Eukaryotic translation initiation factor 5</fullName>
    </submittedName>
</protein>
<organism evidence="8 9">
    <name type="scientific">Hondaea fermentalgiana</name>
    <dbReference type="NCBI Taxonomy" id="2315210"/>
    <lineage>
        <taxon>Eukaryota</taxon>
        <taxon>Sar</taxon>
        <taxon>Stramenopiles</taxon>
        <taxon>Bigyra</taxon>
        <taxon>Labyrinthulomycetes</taxon>
        <taxon>Thraustochytrida</taxon>
        <taxon>Thraustochytriidae</taxon>
        <taxon>Hondaea</taxon>
    </lineage>
</organism>
<dbReference type="Pfam" id="PF01873">
    <property type="entry name" value="eIF-5_eIF-2B"/>
    <property type="match status" value="1"/>
</dbReference>
<proteinExistence type="inferred from homology"/>
<dbReference type="FunFam" id="3.30.30.170:FF:000002">
    <property type="entry name" value="Eukaryotic translation initiation factor 5"/>
    <property type="match status" value="1"/>
</dbReference>
<dbReference type="InterPro" id="IPR002735">
    <property type="entry name" value="Transl_init_fac_IF2/IF5_dom"/>
</dbReference>
<dbReference type="SMART" id="SM00653">
    <property type="entry name" value="eIF2B_5"/>
    <property type="match status" value="1"/>
</dbReference>
<dbReference type="OrthoDB" id="10250831at2759"/>
<feature type="compositionally biased region" description="Acidic residues" evidence="6">
    <location>
        <begin position="417"/>
        <end position="440"/>
    </location>
</feature>
<evidence type="ECO:0000256" key="6">
    <source>
        <dbReference type="SAM" id="MobiDB-lite"/>
    </source>
</evidence>
<comment type="caution">
    <text evidence="8">The sequence shown here is derived from an EMBL/GenBank/DDBJ whole genome shotgun (WGS) entry which is preliminary data.</text>
</comment>
<dbReference type="GO" id="GO:0001732">
    <property type="term" value="P:formation of cytoplasmic translation initiation complex"/>
    <property type="evidence" value="ECO:0007669"/>
    <property type="project" value="TreeGrafter"/>
</dbReference>
<dbReference type="GO" id="GO:0071074">
    <property type="term" value="F:eukaryotic initiation factor eIF2 binding"/>
    <property type="evidence" value="ECO:0007669"/>
    <property type="project" value="TreeGrafter"/>
</dbReference>
<evidence type="ECO:0000256" key="4">
    <source>
        <dbReference type="ARBA" id="ARBA00022917"/>
    </source>
</evidence>
<feature type="compositionally biased region" description="Basic residues" evidence="6">
    <location>
        <begin position="191"/>
        <end position="222"/>
    </location>
</feature>
<dbReference type="PROSITE" id="PS51363">
    <property type="entry name" value="W2"/>
    <property type="match status" value="1"/>
</dbReference>
<feature type="compositionally biased region" description="Polar residues" evidence="6">
    <location>
        <begin position="461"/>
        <end position="472"/>
    </location>
</feature>
<feature type="region of interest" description="Disordered" evidence="6">
    <location>
        <begin position="415"/>
        <end position="492"/>
    </location>
</feature>
<dbReference type="PANTHER" id="PTHR23001:SF7">
    <property type="entry name" value="EUKARYOTIC TRANSLATION INITIATION FACTOR 5"/>
    <property type="match status" value="1"/>
</dbReference>
<keyword evidence="2 8" id="KW-0396">Initiation factor</keyword>
<dbReference type="InterPro" id="IPR016024">
    <property type="entry name" value="ARM-type_fold"/>
</dbReference>
<dbReference type="GO" id="GO:0003743">
    <property type="term" value="F:translation initiation factor activity"/>
    <property type="evidence" value="ECO:0007669"/>
    <property type="project" value="UniProtKB-KW"/>
</dbReference>
<dbReference type="Gene3D" id="2.20.25.350">
    <property type="match status" value="1"/>
</dbReference>
<evidence type="ECO:0000259" key="7">
    <source>
        <dbReference type="PROSITE" id="PS51363"/>
    </source>
</evidence>
<evidence type="ECO:0000313" key="9">
    <source>
        <dbReference type="Proteomes" id="UP000241890"/>
    </source>
</evidence>
<dbReference type="Proteomes" id="UP000241890">
    <property type="component" value="Unassembled WGS sequence"/>
</dbReference>
<dbReference type="SMART" id="SM00515">
    <property type="entry name" value="eIF5C"/>
    <property type="match status" value="1"/>
</dbReference>
<dbReference type="InParanoid" id="A0A2R5G6A5"/>
<dbReference type="InterPro" id="IPR016190">
    <property type="entry name" value="Transl_init_fac_IF2/IF5_Zn-bd"/>
</dbReference>
<dbReference type="SUPFAM" id="SSF75689">
    <property type="entry name" value="Zinc-binding domain of translation initiation factor 2 beta"/>
    <property type="match status" value="1"/>
</dbReference>
<accession>A0A2R5G6A5</accession>
<name>A0A2R5G6A5_9STRA</name>
<reference evidence="8 9" key="1">
    <citation type="submission" date="2017-12" db="EMBL/GenBank/DDBJ databases">
        <title>Sequencing, de novo assembly and annotation of complete genome of a new Thraustochytrid species, strain FCC1311.</title>
        <authorList>
            <person name="Sedici K."/>
            <person name="Godart F."/>
            <person name="Aiese Cigliano R."/>
            <person name="Sanseverino W."/>
            <person name="Barakat M."/>
            <person name="Ortet P."/>
            <person name="Marechal E."/>
            <person name="Cagnac O."/>
            <person name="Amato A."/>
        </authorList>
    </citation>
    <scope>NUCLEOTIDE SEQUENCE [LARGE SCALE GENOMIC DNA]</scope>
</reference>
<dbReference type="InterPro" id="IPR016189">
    <property type="entry name" value="Transl_init_fac_IF2/IF5_N"/>
</dbReference>
<dbReference type="Gene3D" id="3.30.30.170">
    <property type="match status" value="1"/>
</dbReference>
<dbReference type="SUPFAM" id="SSF48371">
    <property type="entry name" value="ARM repeat"/>
    <property type="match status" value="1"/>
</dbReference>
<dbReference type="Gene3D" id="1.25.40.180">
    <property type="match status" value="1"/>
</dbReference>
<dbReference type="InterPro" id="IPR003307">
    <property type="entry name" value="W2_domain"/>
</dbReference>
<sequence length="492" mass="53045">MATTLNINGSDDPSYRYKMPKLVGKIEGRGNGIKTVIVNCSDIAQALHRPTAQVTKFFGCELGAMSRYEEKADRAIVNGAFETADLQEHLFKYIQKFVLCGSCHNPETNQVIKGKKKSAVIWLHCIACGADSEADNAHKLCTAIIKDAAANPDTSTRKKDRKKKDKKDDGEAGGDGDEESVTGSISSADKRAKKKKNKKEKKEKKSKKDKKAKKEKKEKKKAAAAAAADSASSTEDEDGDDGNDLAGQMDVLTIADAAALEDSVEKLRAAVAENPKMTSDDVVKKVLEYQTNCALRKIDAIAIMYYAVVADQPPTAINKYMDGLALLAQTEEHQLEVLSCVEESVARAEDDAKRSVALKIVPLVIKALYDESVVEEEVIRKWHKGVLTPKHVRVVVDDATADAVKKNAAPIVTWLETVEEDSDDEDSDDEDGDEDEDDDAVATAAAASAPDAPGAEANGNGVDTSDPSSIFGSVNVEDDTDSESDTDDDDDA</sequence>
<dbReference type="GO" id="GO:0005092">
    <property type="term" value="F:GDP-dissociation inhibitor activity"/>
    <property type="evidence" value="ECO:0007669"/>
    <property type="project" value="TreeGrafter"/>
</dbReference>
<feature type="compositionally biased region" description="Acidic residues" evidence="6">
    <location>
        <begin position="234"/>
        <end position="243"/>
    </location>
</feature>
<keyword evidence="9" id="KW-1185">Reference proteome</keyword>
<evidence type="ECO:0000256" key="1">
    <source>
        <dbReference type="ARBA" id="ARBA00010397"/>
    </source>
</evidence>
<dbReference type="Pfam" id="PF02020">
    <property type="entry name" value="W2"/>
    <property type="match status" value="1"/>
</dbReference>
<dbReference type="EMBL" id="BEYU01000022">
    <property type="protein sequence ID" value="GBG26576.1"/>
    <property type="molecule type" value="Genomic_DNA"/>
</dbReference>
<keyword evidence="4" id="KW-0648">Protein biosynthesis</keyword>
<feature type="compositionally biased region" description="Acidic residues" evidence="6">
    <location>
        <begin position="171"/>
        <end position="180"/>
    </location>
</feature>
<keyword evidence="3" id="KW-0547">Nucleotide-binding</keyword>
<evidence type="ECO:0000256" key="5">
    <source>
        <dbReference type="ARBA" id="ARBA00023134"/>
    </source>
</evidence>
<keyword evidence="5" id="KW-0342">GTP-binding</keyword>